<feature type="chain" id="PRO_5008676975" description="Lipoprotein" evidence="1">
    <location>
        <begin position="21"/>
        <end position="154"/>
    </location>
</feature>
<feature type="signal peptide" evidence="1">
    <location>
        <begin position="1"/>
        <end position="20"/>
    </location>
</feature>
<dbReference type="RefSeq" id="WP_067033776.1">
    <property type="nucleotide sequence ID" value="NZ_FLRA01000009.1"/>
</dbReference>
<dbReference type="PROSITE" id="PS51257">
    <property type="entry name" value="PROKAR_LIPOPROTEIN"/>
    <property type="match status" value="1"/>
</dbReference>
<reference evidence="2 5" key="2">
    <citation type="submission" date="2016-06" db="EMBL/GenBank/DDBJ databases">
        <authorList>
            <person name="Kjaerup R.B."/>
            <person name="Dalgaard T.S."/>
            <person name="Juul-Madsen H.R."/>
        </authorList>
    </citation>
    <scope>NUCLEOTIDE SEQUENCE [LARGE SCALE GENOMIC DNA]</scope>
    <source>
        <strain evidence="2 5">CECT 5115</strain>
    </source>
</reference>
<dbReference type="EMBL" id="FLRA01000009">
    <property type="protein sequence ID" value="SBT17231.1"/>
    <property type="molecule type" value="Genomic_DNA"/>
</dbReference>
<dbReference type="EMBL" id="FLRB01000018">
    <property type="protein sequence ID" value="SBT22435.1"/>
    <property type="molecule type" value="Genomic_DNA"/>
</dbReference>
<keyword evidence="1" id="KW-0732">Signal</keyword>
<name>A0A1C3JPS6_9GAMM</name>
<proteinExistence type="predicted"/>
<evidence type="ECO:0000313" key="2">
    <source>
        <dbReference type="EMBL" id="SBT17231.1"/>
    </source>
</evidence>
<dbReference type="Proteomes" id="UP000092871">
    <property type="component" value="Unassembled WGS sequence"/>
</dbReference>
<dbReference type="Proteomes" id="UP000092840">
    <property type="component" value="Unassembled WGS sequence"/>
</dbReference>
<evidence type="ECO:0000313" key="5">
    <source>
        <dbReference type="Proteomes" id="UP000092871"/>
    </source>
</evidence>
<reference evidence="3 4" key="1">
    <citation type="submission" date="2016-06" db="EMBL/GenBank/DDBJ databases">
        <authorList>
            <person name="Rodrigo-Torres L."/>
            <person name="Arahal D.R."/>
        </authorList>
    </citation>
    <scope>NUCLEOTIDE SEQUENCE [LARGE SCALE GENOMIC DNA]</scope>
    <source>
        <strain evidence="3 4">CECT 5116</strain>
    </source>
</reference>
<evidence type="ECO:0000313" key="4">
    <source>
        <dbReference type="Proteomes" id="UP000092840"/>
    </source>
</evidence>
<dbReference type="Gene3D" id="3.30.110.70">
    <property type="entry name" value="Hypothetical protein apc22750. Chain B"/>
    <property type="match status" value="1"/>
</dbReference>
<dbReference type="AlphaFoldDB" id="A0A1C3JPS6"/>
<protein>
    <recommendedName>
        <fullName evidence="6">Lipoprotein</fullName>
    </recommendedName>
</protein>
<evidence type="ECO:0008006" key="6">
    <source>
        <dbReference type="Google" id="ProtNLM"/>
    </source>
</evidence>
<evidence type="ECO:0000313" key="3">
    <source>
        <dbReference type="EMBL" id="SBT22435.1"/>
    </source>
</evidence>
<organism evidence="2 5">
    <name type="scientific">Marinomonas gallaica</name>
    <dbReference type="NCBI Taxonomy" id="1806667"/>
    <lineage>
        <taxon>Bacteria</taxon>
        <taxon>Pseudomonadati</taxon>
        <taxon>Pseudomonadota</taxon>
        <taxon>Gammaproteobacteria</taxon>
        <taxon>Oceanospirillales</taxon>
        <taxon>Oceanospirillaceae</taxon>
        <taxon>Marinomonas</taxon>
    </lineage>
</organism>
<keyword evidence="4" id="KW-1185">Reference proteome</keyword>
<gene>
    <name evidence="2" type="ORF">MGA5115_01340</name>
    <name evidence="3" type="ORF">MGA5116_03055</name>
</gene>
<sequence length="154" mass="15748">MFMKKGLSLCASAILLTACASGSHVVTGTQRAAIDVEVVKVYSEAPKTEYEVVGSIEASSSRGMTQQGRMDSAIEALKEEAAEIGANGIIVSNFPNHSGGISTQVSTGISGGSRGFSSGLGTGITIHPAAVKGTAVYIFDVAELPSIKNPTLTQ</sequence>
<evidence type="ECO:0000256" key="1">
    <source>
        <dbReference type="SAM" id="SignalP"/>
    </source>
</evidence>
<accession>A0A1C3JPS6</accession>
<dbReference type="OrthoDB" id="6105272at2"/>